<dbReference type="InterPro" id="IPR002035">
    <property type="entry name" value="VWF_A"/>
</dbReference>
<protein>
    <submittedName>
        <fullName evidence="2">VWA domain-containing protein</fullName>
    </submittedName>
</protein>
<dbReference type="PANTHER" id="PTHR30634:SF16">
    <property type="entry name" value="OUTER-MEMBRANE LIPOPROTEIN LOLB"/>
    <property type="match status" value="1"/>
</dbReference>
<dbReference type="RefSeq" id="WP_126579919.1">
    <property type="nucleotide sequence ID" value="NZ_BIFR01000001.1"/>
</dbReference>
<proteinExistence type="predicted"/>
<dbReference type="Proteomes" id="UP000287352">
    <property type="component" value="Unassembled WGS sequence"/>
</dbReference>
<keyword evidence="3" id="KW-1185">Reference proteome</keyword>
<dbReference type="Gene3D" id="3.40.50.410">
    <property type="entry name" value="von Willebrand factor, type A domain"/>
    <property type="match status" value="1"/>
</dbReference>
<dbReference type="PANTHER" id="PTHR30634">
    <property type="entry name" value="OUTER MEMBRANE LOLAB LIPOPROTEIN INSERTION APPARATUS"/>
    <property type="match status" value="1"/>
</dbReference>
<reference evidence="3" key="1">
    <citation type="submission" date="2018-12" db="EMBL/GenBank/DDBJ databases">
        <title>Tengunoibacter tsumagoiensis gen. nov., sp. nov., Dictyobacter kobayashii sp. nov., D. alpinus sp. nov., and D. joshuensis sp. nov. and description of Dictyobacteraceae fam. nov. within the order Ktedonobacterales isolated from Tengu-no-mugimeshi.</title>
        <authorList>
            <person name="Wang C.M."/>
            <person name="Zheng Y."/>
            <person name="Sakai Y."/>
            <person name="Toyoda A."/>
            <person name="Minakuchi Y."/>
            <person name="Abe K."/>
            <person name="Yokota A."/>
            <person name="Yabe S."/>
        </authorList>
    </citation>
    <scope>NUCLEOTIDE SEQUENCE [LARGE SCALE GENOMIC DNA]</scope>
    <source>
        <strain evidence="3">Uno3</strain>
    </source>
</reference>
<dbReference type="EMBL" id="BIFR01000001">
    <property type="protein sequence ID" value="GCE12283.1"/>
    <property type="molecule type" value="Genomic_DNA"/>
</dbReference>
<dbReference type="Pfam" id="PF05762">
    <property type="entry name" value="VWA_CoxE"/>
    <property type="match status" value="1"/>
</dbReference>
<dbReference type="OrthoDB" id="9789979at2"/>
<name>A0A401ZZL3_9CHLR</name>
<dbReference type="InterPro" id="IPR036465">
    <property type="entry name" value="vWFA_dom_sf"/>
</dbReference>
<dbReference type="InterPro" id="IPR008912">
    <property type="entry name" value="Uncharacterised_CoxE"/>
</dbReference>
<comment type="caution">
    <text evidence="2">The sequence shown here is derived from an EMBL/GenBank/DDBJ whole genome shotgun (WGS) entry which is preliminary data.</text>
</comment>
<dbReference type="CDD" id="cd01462">
    <property type="entry name" value="VWA_YIEM_type"/>
    <property type="match status" value="1"/>
</dbReference>
<dbReference type="InterPro" id="IPR050458">
    <property type="entry name" value="LolB"/>
</dbReference>
<gene>
    <name evidence="2" type="ORF">KTT_21420</name>
</gene>
<evidence type="ECO:0000313" key="3">
    <source>
        <dbReference type="Proteomes" id="UP000287352"/>
    </source>
</evidence>
<dbReference type="AlphaFoldDB" id="A0A401ZZL3"/>
<feature type="domain" description="VWFA" evidence="1">
    <location>
        <begin position="209"/>
        <end position="368"/>
    </location>
</feature>
<dbReference type="SUPFAM" id="SSF53300">
    <property type="entry name" value="vWA-like"/>
    <property type="match status" value="1"/>
</dbReference>
<dbReference type="SMART" id="SM00327">
    <property type="entry name" value="VWA"/>
    <property type="match status" value="1"/>
</dbReference>
<evidence type="ECO:0000259" key="1">
    <source>
        <dbReference type="SMART" id="SM00327"/>
    </source>
</evidence>
<accession>A0A401ZZL3</accession>
<evidence type="ECO:0000313" key="2">
    <source>
        <dbReference type="EMBL" id="GCE12283.1"/>
    </source>
</evidence>
<organism evidence="2 3">
    <name type="scientific">Tengunoibacter tsumagoiensis</name>
    <dbReference type="NCBI Taxonomy" id="2014871"/>
    <lineage>
        <taxon>Bacteria</taxon>
        <taxon>Bacillati</taxon>
        <taxon>Chloroflexota</taxon>
        <taxon>Ktedonobacteria</taxon>
        <taxon>Ktedonobacterales</taxon>
        <taxon>Dictyobacteraceae</taxon>
        <taxon>Tengunoibacter</taxon>
    </lineage>
</organism>
<sequence>MSIDETERLRRWRLALGKDAEGEQGGLGDGANGMSLSKRDLGMDKTLEALYNSERSAGLGSSAPNVARWLGDIRTYFPTSTVRIMQQDALQRLNLTSMLMEPELLEQVEPDVHLVSSLLSLSKVIPEKTKETARMVVRKVVDELERKLTNPMLQAVRGSLNRATRNYRPRPNEIDWDRTIRLNLKNYLPEYNSIIAERLVGHGHKRSALRDIVLCVDQSGSMASSLVYSSIFGAVLATLKAVSTRMIVFDTAVVDLTDDLQDPVDLLFGTQLGGGTDINRALAYCQQIITRPNQSILVLITDLYEGGNEREMLKRAAELVGSGVQIVCLLALSDDGAPGYDHRTASEFAKLGIPTFACTPDLFPDMMAAAIQRQDLTRWASKNEIVAARA</sequence>